<evidence type="ECO:0000256" key="1">
    <source>
        <dbReference type="ARBA" id="ARBA00008330"/>
    </source>
</evidence>
<feature type="region of interest" description="Disordered" evidence="3">
    <location>
        <begin position="861"/>
        <end position="880"/>
    </location>
</feature>
<dbReference type="GO" id="GO:0005523">
    <property type="term" value="F:tropomyosin binding"/>
    <property type="evidence" value="ECO:0007669"/>
    <property type="project" value="TreeGrafter"/>
</dbReference>
<feature type="compositionally biased region" description="Low complexity" evidence="3">
    <location>
        <begin position="30"/>
        <end position="44"/>
    </location>
</feature>
<feature type="coiled-coil region" evidence="2">
    <location>
        <begin position="1044"/>
        <end position="1071"/>
    </location>
</feature>
<accession>A0AAN8F2T3</accession>
<name>A0AAN8F2T3_TRICO</name>
<reference evidence="4 5" key="1">
    <citation type="submission" date="2019-10" db="EMBL/GenBank/DDBJ databases">
        <title>Assembly and Annotation for the nematode Trichostrongylus colubriformis.</title>
        <authorList>
            <person name="Martin J."/>
        </authorList>
    </citation>
    <scope>NUCLEOTIDE SEQUENCE [LARGE SCALE GENOMIC DNA]</scope>
    <source>
        <strain evidence="4">G859</strain>
        <tissue evidence="4">Whole worm</tissue>
    </source>
</reference>
<keyword evidence="2" id="KW-0175">Coiled coil</keyword>
<feature type="compositionally biased region" description="Polar residues" evidence="3">
    <location>
        <begin position="1"/>
        <end position="12"/>
    </location>
</feature>
<dbReference type="GO" id="GO:0005861">
    <property type="term" value="C:troponin complex"/>
    <property type="evidence" value="ECO:0007669"/>
    <property type="project" value="InterPro"/>
</dbReference>
<feature type="compositionally biased region" description="Polar residues" evidence="3">
    <location>
        <begin position="19"/>
        <end position="29"/>
    </location>
</feature>
<comment type="similarity">
    <text evidence="1">Belongs to the troponin T family.</text>
</comment>
<feature type="compositionally biased region" description="Polar residues" evidence="3">
    <location>
        <begin position="119"/>
        <end position="136"/>
    </location>
</feature>
<dbReference type="SUPFAM" id="SSF90250">
    <property type="entry name" value="Troponin coil-coiled subunits"/>
    <property type="match status" value="1"/>
</dbReference>
<evidence type="ECO:0008006" key="6">
    <source>
        <dbReference type="Google" id="ProtNLM"/>
    </source>
</evidence>
<dbReference type="GO" id="GO:0045214">
    <property type="term" value="P:sarcomere organization"/>
    <property type="evidence" value="ECO:0007669"/>
    <property type="project" value="TreeGrafter"/>
</dbReference>
<dbReference type="InterPro" id="IPR027707">
    <property type="entry name" value="TNNT"/>
</dbReference>
<proteinExistence type="inferred from homology"/>
<dbReference type="EMBL" id="WIXE01016760">
    <property type="protein sequence ID" value="KAK5972326.1"/>
    <property type="molecule type" value="Genomic_DNA"/>
</dbReference>
<sequence>MRSNFSSFSPNLYSPGVYSPSQINRNSPGSTPSSARIDSPSSPSGISYRDPSHSRDYSSRESASGRDSLTSSSKFAFRRLSDERKFSDNPGSPRVTLDDDTNSLLERYGVRKASVPETPAQSFLKQRRQQQTDSDGGSNGARRRSENVGMEIPGSSGGDLFGVSAGSSSLRLDRRDASRKITSDVHDITQNEYLSRLLAAHNRVDDLLRSRGLSAEDESKYLRAWEEIPIIRKERYQRVRTPSNSSDSGLSTDNDSDRSNSEAAKKAECECDQQFSRPETSYSCSKTIEQFRTNLQLSFSCRESRQRSPPAGVSFCRKPAFKPISKKLTPALVRCDTQDLICESPAYVTLSTSRVLKRKESSLAVEKVLRCARKAEASIKIEQKPAKAQLVTQKHTKSVQKTRDATQTSVDGRKPVDGKLAIVEQQRTVLASLKRVQNPTIPCTAEISIQHCSFYQVSQRAVEKPEKNVRMNLRLTERAPNKCSTAIALPTTSRSMFAYLQVPQKQPCMNRAKSAQVAKRGRVVGKLDRSMTLDPQMEEKQQRKVNRLVIPEFFLNSESTEDLKNARNQLKRPPGQIVGGFVVDPKTPSPLKRSNATRRKPYSNKPTLSLPIPLGENCTPHGDNSAPPPLISDLGEKQTIYSIDMPQSYFRRSNAGQVSEPLNRDGSLDRSATSSGALRTCCAASIIAEFSPTDRLLVEQFRRAKHIPHPKALTQRAIFTFQAYQTVTDLHISTPSVEFIRCSTPHRHPPQPHRHSSPPPLKKVYRNVKQFSKRVHLLECPPLKKVDRAVRKKLKIRRSKRWIPRWRKKCSEEESLEVEEEQEDEVAESISVEKNDSWSRRSRLRTVLDDDDNMTEAEKAMAASKRRQVEEQQNKLQEYDEKRRIEREKEEEELKKLKEKQERRRLEREQEEREQAERRKQEEDRRRKEEEDRKVKQEEEKRRKDEEKLRKKRMTAAAFSTATGQGGRNFVIPKKSENRNDKFGNIVQAKQEMGMTKEQQEEAKRSFLASVAKGIPVSCDLQPNDLKAKIKELHHRICKLEAEKYDLEKRHERQEYDLKELNERQRQVARNNALKKGIDPTDAASSKYPPKVQISSKYDRQIDRRNFIERRRVYDNKNAYPCFPGVPPPPAIFEKVILKIDAEKDDDDYE</sequence>
<feature type="compositionally biased region" description="Polar residues" evidence="3">
    <location>
        <begin position="60"/>
        <end position="72"/>
    </location>
</feature>
<feature type="region of interest" description="Disordered" evidence="3">
    <location>
        <begin position="1"/>
        <end position="72"/>
    </location>
</feature>
<dbReference type="GO" id="GO:0006936">
    <property type="term" value="P:muscle contraction"/>
    <property type="evidence" value="ECO:0007669"/>
    <property type="project" value="TreeGrafter"/>
</dbReference>
<dbReference type="GO" id="GO:0006937">
    <property type="term" value="P:regulation of muscle contraction"/>
    <property type="evidence" value="ECO:0007669"/>
    <property type="project" value="InterPro"/>
</dbReference>
<feature type="region of interest" description="Disordered" evidence="3">
    <location>
        <begin position="886"/>
        <end position="982"/>
    </location>
</feature>
<feature type="compositionally biased region" description="Basic and acidic residues" evidence="3">
    <location>
        <begin position="50"/>
        <end position="59"/>
    </location>
</feature>
<feature type="region of interest" description="Disordered" evidence="3">
    <location>
        <begin position="392"/>
        <end position="413"/>
    </location>
</feature>
<dbReference type="Gene3D" id="1.20.5.350">
    <property type="match status" value="1"/>
</dbReference>
<dbReference type="FunFam" id="1.20.5.350:FF:000006">
    <property type="entry name" value="TropoNin T"/>
    <property type="match status" value="1"/>
</dbReference>
<evidence type="ECO:0000256" key="3">
    <source>
        <dbReference type="SAM" id="MobiDB-lite"/>
    </source>
</evidence>
<protein>
    <recommendedName>
        <fullName evidence="6">Troponin T</fullName>
    </recommendedName>
</protein>
<comment type="caution">
    <text evidence="4">The sequence shown here is derived from an EMBL/GenBank/DDBJ whole genome shotgun (WGS) entry which is preliminary data.</text>
</comment>
<feature type="compositionally biased region" description="Basic and acidic residues" evidence="3">
    <location>
        <begin position="886"/>
        <end position="949"/>
    </location>
</feature>
<organism evidence="4 5">
    <name type="scientific">Trichostrongylus colubriformis</name>
    <name type="common">Black scour worm</name>
    <dbReference type="NCBI Taxonomy" id="6319"/>
    <lineage>
        <taxon>Eukaryota</taxon>
        <taxon>Metazoa</taxon>
        <taxon>Ecdysozoa</taxon>
        <taxon>Nematoda</taxon>
        <taxon>Chromadorea</taxon>
        <taxon>Rhabditida</taxon>
        <taxon>Rhabditina</taxon>
        <taxon>Rhabditomorpha</taxon>
        <taxon>Strongyloidea</taxon>
        <taxon>Trichostrongylidae</taxon>
        <taxon>Trichostrongylus</taxon>
    </lineage>
</organism>
<dbReference type="AlphaFoldDB" id="A0AAN8F2T3"/>
<feature type="compositionally biased region" description="Basic and acidic residues" evidence="3">
    <location>
        <begin position="867"/>
        <end position="880"/>
    </location>
</feature>
<evidence type="ECO:0000313" key="5">
    <source>
        <dbReference type="Proteomes" id="UP001331761"/>
    </source>
</evidence>
<feature type="region of interest" description="Disordered" evidence="3">
    <location>
        <begin position="568"/>
        <end position="613"/>
    </location>
</feature>
<evidence type="ECO:0000256" key="2">
    <source>
        <dbReference type="SAM" id="Coils"/>
    </source>
</evidence>
<feature type="region of interest" description="Disordered" evidence="3">
    <location>
        <begin position="652"/>
        <end position="673"/>
    </location>
</feature>
<dbReference type="PANTHER" id="PTHR11521">
    <property type="entry name" value="TROPONIN T"/>
    <property type="match status" value="1"/>
</dbReference>
<feature type="region of interest" description="Disordered" evidence="3">
    <location>
        <begin position="239"/>
        <end position="261"/>
    </location>
</feature>
<dbReference type="InterPro" id="IPR038077">
    <property type="entry name" value="Troponin_sf"/>
</dbReference>
<gene>
    <name evidence="4" type="ORF">GCK32_000575</name>
</gene>
<dbReference type="InterPro" id="IPR001978">
    <property type="entry name" value="Troponin"/>
</dbReference>
<dbReference type="Pfam" id="PF00992">
    <property type="entry name" value="Troponin"/>
    <property type="match status" value="1"/>
</dbReference>
<dbReference type="PANTHER" id="PTHR11521:SF24">
    <property type="entry name" value="TROPONIN T"/>
    <property type="match status" value="1"/>
</dbReference>
<dbReference type="Proteomes" id="UP001331761">
    <property type="component" value="Unassembled WGS sequence"/>
</dbReference>
<evidence type="ECO:0000313" key="4">
    <source>
        <dbReference type="EMBL" id="KAK5972326.1"/>
    </source>
</evidence>
<feature type="compositionally biased region" description="Polar residues" evidence="3">
    <location>
        <begin position="240"/>
        <end position="253"/>
    </location>
</feature>
<keyword evidence="5" id="KW-1185">Reference proteome</keyword>
<feature type="region of interest" description="Disordered" evidence="3">
    <location>
        <begin position="111"/>
        <end position="162"/>
    </location>
</feature>